<evidence type="ECO:0000256" key="1">
    <source>
        <dbReference type="SAM" id="MobiDB-lite"/>
    </source>
</evidence>
<feature type="region of interest" description="Disordered" evidence="1">
    <location>
        <begin position="103"/>
        <end position="128"/>
    </location>
</feature>
<proteinExistence type="predicted"/>
<keyword evidence="3" id="KW-1185">Reference proteome</keyword>
<accession>A0A397VQW1</accession>
<evidence type="ECO:0000313" key="2">
    <source>
        <dbReference type="EMBL" id="RIB24925.1"/>
    </source>
</evidence>
<dbReference type="EMBL" id="QKWP01000195">
    <property type="protein sequence ID" value="RIB24925.1"/>
    <property type="molecule type" value="Genomic_DNA"/>
</dbReference>
<dbReference type="Proteomes" id="UP000266673">
    <property type="component" value="Unassembled WGS sequence"/>
</dbReference>
<evidence type="ECO:0008006" key="4">
    <source>
        <dbReference type="Google" id="ProtNLM"/>
    </source>
</evidence>
<protein>
    <recommendedName>
        <fullName evidence="4">TLDc domain-containing protein</fullName>
    </recommendedName>
</protein>
<reference evidence="2 3" key="1">
    <citation type="submission" date="2018-06" db="EMBL/GenBank/DDBJ databases">
        <title>Comparative genomics reveals the genomic features of Rhizophagus irregularis, R. cerebriforme, R. diaphanum and Gigaspora rosea, and their symbiotic lifestyle signature.</title>
        <authorList>
            <person name="Morin E."/>
            <person name="San Clemente H."/>
            <person name="Chen E.C.H."/>
            <person name="De La Providencia I."/>
            <person name="Hainaut M."/>
            <person name="Kuo A."/>
            <person name="Kohler A."/>
            <person name="Murat C."/>
            <person name="Tang N."/>
            <person name="Roy S."/>
            <person name="Loubradou J."/>
            <person name="Henrissat B."/>
            <person name="Grigoriev I.V."/>
            <person name="Corradi N."/>
            <person name="Roux C."/>
            <person name="Martin F.M."/>
        </authorList>
    </citation>
    <scope>NUCLEOTIDE SEQUENCE [LARGE SCALE GENOMIC DNA]</scope>
    <source>
        <strain evidence="2 3">DAOM 194757</strain>
    </source>
</reference>
<feature type="non-terminal residue" evidence="2">
    <location>
        <position position="272"/>
    </location>
</feature>
<comment type="caution">
    <text evidence="2">The sequence shown here is derived from an EMBL/GenBank/DDBJ whole genome shotgun (WGS) entry which is preliminary data.</text>
</comment>
<gene>
    <name evidence="2" type="ORF">C2G38_2068724</name>
</gene>
<sequence length="272" mass="30813">MDEIKIWNHIIDWGIAQNSNLESDPEDWSQEDFLTLKTSLKNCLPHIRYFQISGNDIIDKVYPYQQILDKNLWKDILKRVIDSNRPISSIILPLRAISDPSKILPPRGDSDPLPPHGDSDSNQTLPPNLISTPTGSIEPFSAIINQEHVAEIASWIDDVELPYSTMNIPYEFKLLLRGSRDGFAPTSFWNLCNKRINVLIVMKVDSTNEILGDCDDCFIFSLKNNEAQESILSRALTPERVIYCNSGYGPSFSSGLYMGRSGYDLNQPDRCC</sequence>
<organism evidence="2 3">
    <name type="scientific">Gigaspora rosea</name>
    <dbReference type="NCBI Taxonomy" id="44941"/>
    <lineage>
        <taxon>Eukaryota</taxon>
        <taxon>Fungi</taxon>
        <taxon>Fungi incertae sedis</taxon>
        <taxon>Mucoromycota</taxon>
        <taxon>Glomeromycotina</taxon>
        <taxon>Glomeromycetes</taxon>
        <taxon>Diversisporales</taxon>
        <taxon>Gigasporaceae</taxon>
        <taxon>Gigaspora</taxon>
    </lineage>
</organism>
<dbReference type="AlphaFoldDB" id="A0A397VQW1"/>
<evidence type="ECO:0000313" key="3">
    <source>
        <dbReference type="Proteomes" id="UP000266673"/>
    </source>
</evidence>
<name>A0A397VQW1_9GLOM</name>